<name>A0ABR1F1R2_9ASCO</name>
<evidence type="ECO:0000256" key="4">
    <source>
        <dbReference type="ARBA" id="ARBA00012702"/>
    </source>
</evidence>
<comment type="caution">
    <text evidence="14">The sequence shown here is derived from an EMBL/GenBank/DDBJ whole genome shotgun (WGS) entry which is preliminary data.</text>
</comment>
<keyword evidence="7" id="KW-0677">Repeat</keyword>
<reference evidence="14 15" key="1">
    <citation type="submission" date="2024-03" db="EMBL/GenBank/DDBJ databases">
        <title>Genome-scale model development and genomic sequencing of the oleaginous clade Lipomyces.</title>
        <authorList>
            <consortium name="Lawrence Berkeley National Laboratory"/>
            <person name="Czajka J.J."/>
            <person name="Han Y."/>
            <person name="Kim J."/>
            <person name="Mondo S.J."/>
            <person name="Hofstad B.A."/>
            <person name="Robles A."/>
            <person name="Haridas S."/>
            <person name="Riley R."/>
            <person name="LaButti K."/>
            <person name="Pangilinan J."/>
            <person name="Andreopoulos W."/>
            <person name="Lipzen A."/>
            <person name="Yan J."/>
            <person name="Wang M."/>
            <person name="Ng V."/>
            <person name="Grigoriev I.V."/>
            <person name="Spatafora J.W."/>
            <person name="Magnuson J.K."/>
            <person name="Baker S.E."/>
            <person name="Pomraning K.R."/>
        </authorList>
    </citation>
    <scope>NUCLEOTIDE SEQUENCE [LARGE SCALE GENOMIC DNA]</scope>
    <source>
        <strain evidence="14 15">Phaff 52-87</strain>
    </source>
</reference>
<dbReference type="Gene3D" id="1.25.40.120">
    <property type="entry name" value="Protein prenylyltransferase"/>
    <property type="match status" value="1"/>
</dbReference>
<comment type="cofactor">
    <cofactor evidence="1">
        <name>Mg(2+)</name>
        <dbReference type="ChEBI" id="CHEBI:18420"/>
    </cofactor>
</comment>
<gene>
    <name evidence="14" type="ORF">BZA70DRAFT_281938</name>
</gene>
<evidence type="ECO:0000256" key="9">
    <source>
        <dbReference type="ARBA" id="ARBA00040965"/>
    </source>
</evidence>
<evidence type="ECO:0000256" key="10">
    <source>
        <dbReference type="ARBA" id="ARBA00041392"/>
    </source>
</evidence>
<evidence type="ECO:0000313" key="15">
    <source>
        <dbReference type="Proteomes" id="UP001498771"/>
    </source>
</evidence>
<keyword evidence="5" id="KW-0637">Prenyltransferase</keyword>
<sequence>MAYLEQYNWDDIAPIPQNDGGENAVAPIAYSDEYRIAMEYLRAVMRVNEFSDRALKLTEDVIYMNAAHYTVWQYRTRILFALDKDLCQELIWVEGVGRRFTKNYQIWNHREVIIEKLGDPSRELPFIESMLELDSKNYHVWSYRQWLVRRFDLWATEVPFTDMMLELDVRNNSAWNHRFFAIFGRAEAVLSSVVDDEIEFTKSAIFTAPQNPSAWNYLLGVLKKSGRPLSDLEQFCLTLSDLTKTFPATSSSTTTSHEEDILSARAIEVLAEIYAERNDFPRATHAWTLLAERYDCVRENYWNFKKRSAVSRLAGCA</sequence>
<dbReference type="PANTHER" id="PTHR11129:SF1">
    <property type="entry name" value="PROTEIN FARNESYLTRANSFERASE_GERANYLGERANYLTRANSFERASE TYPE-1 SUBUNIT ALPHA"/>
    <property type="match status" value="1"/>
</dbReference>
<dbReference type="EC" id="2.5.1.58" evidence="4"/>
<keyword evidence="6" id="KW-0808">Transferase</keyword>
<evidence type="ECO:0000256" key="8">
    <source>
        <dbReference type="ARBA" id="ARBA00022842"/>
    </source>
</evidence>
<dbReference type="SUPFAM" id="SSF48439">
    <property type="entry name" value="Protein prenylyltransferase"/>
    <property type="match status" value="1"/>
</dbReference>
<evidence type="ECO:0000256" key="13">
    <source>
        <dbReference type="ARBA" id="ARBA00043219"/>
    </source>
</evidence>
<dbReference type="RefSeq" id="XP_064766765.1">
    <property type="nucleotide sequence ID" value="XM_064913189.1"/>
</dbReference>
<evidence type="ECO:0000256" key="12">
    <source>
        <dbReference type="ARBA" id="ARBA00043086"/>
    </source>
</evidence>
<evidence type="ECO:0000313" key="14">
    <source>
        <dbReference type="EMBL" id="KAK7203732.1"/>
    </source>
</evidence>
<dbReference type="Pfam" id="PF01239">
    <property type="entry name" value="PPTA"/>
    <property type="match status" value="5"/>
</dbReference>
<accession>A0ABR1F1R2</accession>
<proteinExistence type="inferred from homology"/>
<dbReference type="EMBL" id="JBBJBU010000010">
    <property type="protein sequence ID" value="KAK7203732.1"/>
    <property type="molecule type" value="Genomic_DNA"/>
</dbReference>
<dbReference type="GeneID" id="90038701"/>
<dbReference type="InterPro" id="IPR002088">
    <property type="entry name" value="Prenyl_trans_a"/>
</dbReference>
<organism evidence="14 15">
    <name type="scientific">Myxozyma melibiosi</name>
    <dbReference type="NCBI Taxonomy" id="54550"/>
    <lineage>
        <taxon>Eukaryota</taxon>
        <taxon>Fungi</taxon>
        <taxon>Dikarya</taxon>
        <taxon>Ascomycota</taxon>
        <taxon>Saccharomycotina</taxon>
        <taxon>Lipomycetes</taxon>
        <taxon>Lipomycetales</taxon>
        <taxon>Lipomycetaceae</taxon>
        <taxon>Myxozyma</taxon>
    </lineage>
</organism>
<keyword evidence="8" id="KW-0460">Magnesium</keyword>
<dbReference type="PROSITE" id="PS51147">
    <property type="entry name" value="PFTA"/>
    <property type="match status" value="4"/>
</dbReference>
<evidence type="ECO:0000256" key="5">
    <source>
        <dbReference type="ARBA" id="ARBA00022602"/>
    </source>
</evidence>
<evidence type="ECO:0000256" key="11">
    <source>
        <dbReference type="ARBA" id="ARBA00042436"/>
    </source>
</evidence>
<evidence type="ECO:0000256" key="7">
    <source>
        <dbReference type="ARBA" id="ARBA00022737"/>
    </source>
</evidence>
<comment type="similarity">
    <text evidence="2">Belongs to the protein prenyltransferase subunit alpha family.</text>
</comment>
<evidence type="ECO:0000256" key="2">
    <source>
        <dbReference type="ARBA" id="ARBA00006734"/>
    </source>
</evidence>
<evidence type="ECO:0000256" key="3">
    <source>
        <dbReference type="ARBA" id="ARBA00012700"/>
    </source>
</evidence>
<evidence type="ECO:0000256" key="1">
    <source>
        <dbReference type="ARBA" id="ARBA00001946"/>
    </source>
</evidence>
<dbReference type="EC" id="2.5.1.59" evidence="3"/>
<evidence type="ECO:0000256" key="6">
    <source>
        <dbReference type="ARBA" id="ARBA00022679"/>
    </source>
</evidence>
<keyword evidence="15" id="KW-1185">Reference proteome</keyword>
<dbReference type="PANTHER" id="PTHR11129">
    <property type="entry name" value="PROTEIN FARNESYLTRANSFERASE ALPHA SUBUNIT/RAB GERANYLGERANYL TRANSFERASE ALPHA SUBUNIT"/>
    <property type="match status" value="1"/>
</dbReference>
<protein>
    <recommendedName>
        <fullName evidence="9">Protein farnesyltransferase/geranylgeranyltransferase type-1 subunit alpha</fullName>
        <ecNumber evidence="4">2.5.1.58</ecNumber>
        <ecNumber evidence="3">2.5.1.59</ecNumber>
    </recommendedName>
    <alternativeName>
        <fullName evidence="12">CAAX farnesyltransferase subunit alpha</fullName>
    </alternativeName>
    <alternativeName>
        <fullName evidence="11">FTase-alpha</fullName>
    </alternativeName>
    <alternativeName>
        <fullName evidence="10">Ras proteins prenyltransferase subunit alpha</fullName>
    </alternativeName>
    <alternativeName>
        <fullName evidence="13">Type I protein geranyl-geranyltransferase subunit alpha</fullName>
    </alternativeName>
</protein>
<dbReference type="Proteomes" id="UP001498771">
    <property type="component" value="Unassembled WGS sequence"/>
</dbReference>